<keyword evidence="2" id="KW-0560">Oxidoreductase</keyword>
<evidence type="ECO:0000313" key="4">
    <source>
        <dbReference type="EMBL" id="KAJ2670388.1"/>
    </source>
</evidence>
<dbReference type="Pfam" id="PF00106">
    <property type="entry name" value="adh_short"/>
    <property type="match status" value="1"/>
</dbReference>
<organism evidence="4 5">
    <name type="scientific">Coemansia spiralis</name>
    <dbReference type="NCBI Taxonomy" id="417178"/>
    <lineage>
        <taxon>Eukaryota</taxon>
        <taxon>Fungi</taxon>
        <taxon>Fungi incertae sedis</taxon>
        <taxon>Zoopagomycota</taxon>
        <taxon>Kickxellomycotina</taxon>
        <taxon>Kickxellomycetes</taxon>
        <taxon>Kickxellales</taxon>
        <taxon>Kickxellaceae</taxon>
        <taxon>Coemansia</taxon>
    </lineage>
</organism>
<dbReference type="Gene3D" id="3.40.50.720">
    <property type="entry name" value="NAD(P)-binding Rossmann-like Domain"/>
    <property type="match status" value="1"/>
</dbReference>
<dbReference type="PRINTS" id="PR00081">
    <property type="entry name" value="GDHRDH"/>
</dbReference>
<dbReference type="Proteomes" id="UP001151518">
    <property type="component" value="Unassembled WGS sequence"/>
</dbReference>
<dbReference type="PRINTS" id="PR00080">
    <property type="entry name" value="SDRFAMILY"/>
</dbReference>
<dbReference type="InterPro" id="IPR002347">
    <property type="entry name" value="SDR_fam"/>
</dbReference>
<dbReference type="GO" id="GO:0005737">
    <property type="term" value="C:cytoplasm"/>
    <property type="evidence" value="ECO:0007669"/>
    <property type="project" value="TreeGrafter"/>
</dbReference>
<accession>A0A9W8G3W9</accession>
<evidence type="ECO:0000313" key="5">
    <source>
        <dbReference type="Proteomes" id="UP001151518"/>
    </source>
</evidence>
<comment type="similarity">
    <text evidence="1 3">Belongs to the short-chain dehydrogenases/reductases (SDR) family.</text>
</comment>
<dbReference type="GO" id="GO:0016616">
    <property type="term" value="F:oxidoreductase activity, acting on the CH-OH group of donors, NAD or NADP as acceptor"/>
    <property type="evidence" value="ECO:0007669"/>
    <property type="project" value="TreeGrafter"/>
</dbReference>
<gene>
    <name evidence="4" type="ORF">GGI25_005853</name>
</gene>
<protein>
    <submittedName>
        <fullName evidence="4">Uncharacterized protein</fullName>
    </submittedName>
</protein>
<dbReference type="PANTHER" id="PTHR44229">
    <property type="entry name" value="15-HYDROXYPROSTAGLANDIN DEHYDROGENASE [NAD(+)]"/>
    <property type="match status" value="1"/>
</dbReference>
<reference evidence="4" key="1">
    <citation type="submission" date="2022-07" db="EMBL/GenBank/DDBJ databases">
        <title>Phylogenomic reconstructions and comparative analyses of Kickxellomycotina fungi.</title>
        <authorList>
            <person name="Reynolds N.K."/>
            <person name="Stajich J.E."/>
            <person name="Barry K."/>
            <person name="Grigoriev I.V."/>
            <person name="Crous P."/>
            <person name="Smith M.E."/>
        </authorList>
    </citation>
    <scope>NUCLEOTIDE SEQUENCE</scope>
    <source>
        <strain evidence="4">NRRL 3115</strain>
    </source>
</reference>
<evidence type="ECO:0000256" key="2">
    <source>
        <dbReference type="ARBA" id="ARBA00023002"/>
    </source>
</evidence>
<comment type="caution">
    <text evidence="4">The sequence shown here is derived from an EMBL/GenBank/DDBJ whole genome shotgun (WGS) entry which is preliminary data.</text>
</comment>
<proteinExistence type="inferred from homology"/>
<evidence type="ECO:0000256" key="3">
    <source>
        <dbReference type="RuleBase" id="RU000363"/>
    </source>
</evidence>
<evidence type="ECO:0000256" key="1">
    <source>
        <dbReference type="ARBA" id="ARBA00006484"/>
    </source>
</evidence>
<dbReference type="AlphaFoldDB" id="A0A9W8G3W9"/>
<dbReference type="InterPro" id="IPR036291">
    <property type="entry name" value="NAD(P)-bd_dom_sf"/>
</dbReference>
<dbReference type="EMBL" id="JANBTW010000125">
    <property type="protein sequence ID" value="KAJ2670388.1"/>
    <property type="molecule type" value="Genomic_DNA"/>
</dbReference>
<dbReference type="OrthoDB" id="5840532at2759"/>
<sequence length="307" mass="33511">MSTQESIEKYRAQIQDKVAIVTGAASGLGKQLSKQLANLGAKVLLVDMSENVENVSNEINAKYDQHISTWIVCNLINPPSIQIYFDRAISTFGHVDIVVNNAGIANSRSLFSQPDSQELDEILAINLRAPMEATRIAVRYFKAMGRPGVILNTASIGGLMPISLMESYGTTKAALIFFTTTCKGLAPLVRVNAVAPYFADTPLVENNRLVNSFPLVKQIGLMKPDKVVRVMLKAICDETLAGDTLMVAMGTHAQRVDFYQGLTLQVTSFIAGGTVNKYAVAASSFFMNTLNSIIGYLRRPLPHSKEY</sequence>
<name>A0A9W8G3W9_9FUNG</name>
<dbReference type="SUPFAM" id="SSF51735">
    <property type="entry name" value="NAD(P)-binding Rossmann-fold domains"/>
    <property type="match status" value="1"/>
</dbReference>
<dbReference type="PANTHER" id="PTHR44229:SF4">
    <property type="entry name" value="15-HYDROXYPROSTAGLANDIN DEHYDROGENASE [NAD(+)]"/>
    <property type="match status" value="1"/>
</dbReference>